<evidence type="ECO:0000256" key="10">
    <source>
        <dbReference type="RuleBase" id="RU003960"/>
    </source>
</evidence>
<evidence type="ECO:0000256" key="6">
    <source>
        <dbReference type="ARBA" id="ARBA00022691"/>
    </source>
</evidence>
<name>A0A0H4VMD8_9BACT</name>
<gene>
    <name evidence="12" type="ORF">TH63_14055</name>
</gene>
<dbReference type="EMBL" id="CP010777">
    <property type="protein sequence ID" value="AKQ46493.1"/>
    <property type="molecule type" value="Genomic_DNA"/>
</dbReference>
<dbReference type="Pfam" id="PF00590">
    <property type="entry name" value="TP_methylase"/>
    <property type="match status" value="1"/>
</dbReference>
<evidence type="ECO:0000259" key="11">
    <source>
        <dbReference type="Pfam" id="PF00590"/>
    </source>
</evidence>
<dbReference type="FunFam" id="3.30.950.10:FF:000001">
    <property type="entry name" value="Siroheme synthase"/>
    <property type="match status" value="1"/>
</dbReference>
<dbReference type="FunFam" id="3.40.1010.10:FF:000001">
    <property type="entry name" value="Siroheme synthase"/>
    <property type="match status" value="1"/>
</dbReference>
<evidence type="ECO:0000256" key="2">
    <source>
        <dbReference type="ARBA" id="ARBA00012162"/>
    </source>
</evidence>
<dbReference type="GO" id="GO:0004851">
    <property type="term" value="F:uroporphyrin-III C-methyltransferase activity"/>
    <property type="evidence" value="ECO:0007669"/>
    <property type="project" value="UniProtKB-EC"/>
</dbReference>
<comment type="pathway">
    <text evidence="8">Porphyrin-containing compound metabolism; siroheme biosynthesis; precorrin-2 from uroporphyrinogen III: step 1/1.</text>
</comment>
<dbReference type="CDD" id="cd11642">
    <property type="entry name" value="SUMT"/>
    <property type="match status" value="1"/>
</dbReference>
<evidence type="ECO:0000256" key="5">
    <source>
        <dbReference type="ARBA" id="ARBA00022679"/>
    </source>
</evidence>
<evidence type="ECO:0000256" key="7">
    <source>
        <dbReference type="ARBA" id="ARBA00023244"/>
    </source>
</evidence>
<dbReference type="AlphaFoldDB" id="A0A0H4VMD8"/>
<dbReference type="PANTHER" id="PTHR45790:SF3">
    <property type="entry name" value="S-ADENOSYL-L-METHIONINE-DEPENDENT UROPORPHYRINOGEN III METHYLTRANSFERASE, CHLOROPLASTIC"/>
    <property type="match status" value="1"/>
</dbReference>
<dbReference type="EC" id="2.1.1.107" evidence="2"/>
<organism evidence="12 13">
    <name type="scientific">Rufibacter radiotolerans</name>
    <dbReference type="NCBI Taxonomy" id="1379910"/>
    <lineage>
        <taxon>Bacteria</taxon>
        <taxon>Pseudomonadati</taxon>
        <taxon>Bacteroidota</taxon>
        <taxon>Cytophagia</taxon>
        <taxon>Cytophagales</taxon>
        <taxon>Hymenobacteraceae</taxon>
        <taxon>Rufibacter</taxon>
    </lineage>
</organism>
<dbReference type="STRING" id="1379910.TH63_14055"/>
<dbReference type="GO" id="GO:0019354">
    <property type="term" value="P:siroheme biosynthetic process"/>
    <property type="evidence" value="ECO:0007669"/>
    <property type="project" value="InterPro"/>
</dbReference>
<keyword evidence="3" id="KW-0169">Cobalamin biosynthesis</keyword>
<evidence type="ECO:0000256" key="4">
    <source>
        <dbReference type="ARBA" id="ARBA00022603"/>
    </source>
</evidence>
<dbReference type="Gene3D" id="3.30.950.10">
    <property type="entry name" value="Methyltransferase, Cobalt-precorrin-4 Transmethylase, Domain 2"/>
    <property type="match status" value="1"/>
</dbReference>
<dbReference type="InterPro" id="IPR003043">
    <property type="entry name" value="Uropor_MeTrfase_CS"/>
</dbReference>
<dbReference type="PATRIC" id="fig|1379910.4.peg.3060"/>
<dbReference type="NCBIfam" id="TIGR01469">
    <property type="entry name" value="cobA_cysG_Cterm"/>
    <property type="match status" value="1"/>
</dbReference>
<sequence>MSTHQKTGKVIIAGAGPGDPDLITIKTVKALAQAEVILVDRLVSEEILHRYAAPTAQIVYVGKQCRSYGTTPQATINELLVEFGLLGKQVVRLKGGDVSIFSNVLDELQALVAHEIPYEIIPGITAALGAAAYAGIPLTARQHSTAVRFLTFYTYSKLTDGYWQELTQTEDTLVFYMSSERLGEVVEKLTRHGISEEKQLAVVEQATTPLQHVHVSSLYDFEQNLAGKTFVSPSLVIIGKVVNLHQEFKWFTNNPTREYYFKPVSEQVSLVLQ</sequence>
<dbReference type="InterPro" id="IPR014777">
    <property type="entry name" value="4pyrrole_Mease_sub1"/>
</dbReference>
<evidence type="ECO:0000256" key="3">
    <source>
        <dbReference type="ARBA" id="ARBA00022573"/>
    </source>
</evidence>
<dbReference type="OrthoDB" id="9815856at2"/>
<keyword evidence="5 10" id="KW-0808">Transferase</keyword>
<dbReference type="InterPro" id="IPR050161">
    <property type="entry name" value="Siro_Cobalamin_biosynth"/>
</dbReference>
<dbReference type="SUPFAM" id="SSF53790">
    <property type="entry name" value="Tetrapyrrole methylase"/>
    <property type="match status" value="1"/>
</dbReference>
<comment type="pathway">
    <text evidence="9">Cofactor biosynthesis; adenosylcobalamin biosynthesis; precorrin-2 from uroporphyrinogen III: step 1/1.</text>
</comment>
<evidence type="ECO:0000256" key="8">
    <source>
        <dbReference type="ARBA" id="ARBA00025705"/>
    </source>
</evidence>
<evidence type="ECO:0000313" key="13">
    <source>
        <dbReference type="Proteomes" id="UP000036458"/>
    </source>
</evidence>
<dbReference type="InterPro" id="IPR014776">
    <property type="entry name" value="4pyrrole_Mease_sub2"/>
</dbReference>
<dbReference type="PROSITE" id="PS00840">
    <property type="entry name" value="SUMT_2"/>
    <property type="match status" value="1"/>
</dbReference>
<dbReference type="RefSeq" id="WP_048921491.1">
    <property type="nucleotide sequence ID" value="NZ_CP010777.1"/>
</dbReference>
<dbReference type="KEGG" id="ruf:TH63_14055"/>
<accession>A0A0H4VMD8</accession>
<reference evidence="12 13" key="1">
    <citation type="submission" date="2015-01" db="EMBL/GenBank/DDBJ databases">
        <title>Rufibacter sp./DG31D/ whole genome sequencing.</title>
        <authorList>
            <person name="Kim M.K."/>
            <person name="Srinivasan S."/>
            <person name="Lee J.-J."/>
        </authorList>
    </citation>
    <scope>NUCLEOTIDE SEQUENCE [LARGE SCALE GENOMIC DNA]</scope>
    <source>
        <strain evidence="12 13">DG31D</strain>
    </source>
</reference>
<dbReference type="InterPro" id="IPR000878">
    <property type="entry name" value="4pyrrol_Mease"/>
</dbReference>
<dbReference type="PANTHER" id="PTHR45790">
    <property type="entry name" value="SIROHEME SYNTHASE-RELATED"/>
    <property type="match status" value="1"/>
</dbReference>
<dbReference type="GO" id="GO:0009236">
    <property type="term" value="P:cobalamin biosynthetic process"/>
    <property type="evidence" value="ECO:0007669"/>
    <property type="project" value="UniProtKB-KW"/>
</dbReference>
<feature type="domain" description="Tetrapyrrole methylase" evidence="11">
    <location>
        <begin position="9"/>
        <end position="220"/>
    </location>
</feature>
<dbReference type="InterPro" id="IPR035996">
    <property type="entry name" value="4pyrrol_Methylase_sf"/>
</dbReference>
<evidence type="ECO:0000256" key="9">
    <source>
        <dbReference type="ARBA" id="ARBA00060548"/>
    </source>
</evidence>
<dbReference type="NCBIfam" id="NF004790">
    <property type="entry name" value="PRK06136.1"/>
    <property type="match status" value="1"/>
</dbReference>
<keyword evidence="13" id="KW-1185">Reference proteome</keyword>
<evidence type="ECO:0000256" key="1">
    <source>
        <dbReference type="ARBA" id="ARBA00005879"/>
    </source>
</evidence>
<dbReference type="InterPro" id="IPR006366">
    <property type="entry name" value="CobA/CysG_C"/>
</dbReference>
<dbReference type="Gene3D" id="3.40.1010.10">
    <property type="entry name" value="Cobalt-precorrin-4 Transmethylase, Domain 1"/>
    <property type="match status" value="1"/>
</dbReference>
<comment type="similarity">
    <text evidence="1 10">Belongs to the precorrin methyltransferase family.</text>
</comment>
<proteinExistence type="inferred from homology"/>
<dbReference type="GO" id="GO:0032259">
    <property type="term" value="P:methylation"/>
    <property type="evidence" value="ECO:0007669"/>
    <property type="project" value="UniProtKB-KW"/>
</dbReference>
<keyword evidence="7" id="KW-0627">Porphyrin biosynthesis</keyword>
<keyword evidence="6" id="KW-0949">S-adenosyl-L-methionine</keyword>
<evidence type="ECO:0000313" key="12">
    <source>
        <dbReference type="EMBL" id="AKQ46493.1"/>
    </source>
</evidence>
<keyword evidence="4 10" id="KW-0489">Methyltransferase</keyword>
<dbReference type="Proteomes" id="UP000036458">
    <property type="component" value="Chromosome"/>
</dbReference>
<protein>
    <recommendedName>
        <fullName evidence="2">uroporphyrinogen-III C-methyltransferase</fullName>
        <ecNumber evidence="2">2.1.1.107</ecNumber>
    </recommendedName>
</protein>